<evidence type="ECO:0000256" key="2">
    <source>
        <dbReference type="ARBA" id="ARBA00022679"/>
    </source>
</evidence>
<keyword evidence="1" id="KW-0328">Glycosyltransferase</keyword>
<dbReference type="PANTHER" id="PTHR45947:SF3">
    <property type="entry name" value="SULFOQUINOVOSYL TRANSFERASE SQD2"/>
    <property type="match status" value="1"/>
</dbReference>
<dbReference type="KEGG" id="ima:PO878_12270"/>
<dbReference type="Proteomes" id="UP001216390">
    <property type="component" value="Chromosome"/>
</dbReference>
<proteinExistence type="predicted"/>
<dbReference type="SUPFAM" id="SSF53756">
    <property type="entry name" value="UDP-Glycosyltransferase/glycogen phosphorylase"/>
    <property type="match status" value="1"/>
</dbReference>
<reference evidence="5" key="1">
    <citation type="submission" date="2023-01" db="EMBL/GenBank/DDBJ databases">
        <title>The diversity of Class Acidimicrobiia in South China Sea sediment environments and the proposal of Iamia marina sp. nov., a novel species of the genus Iamia.</title>
        <authorList>
            <person name="He Y."/>
            <person name="Tian X."/>
        </authorList>
    </citation>
    <scope>NUCLEOTIDE SEQUENCE</scope>
    <source>
        <strain evidence="5">DSM 19957</strain>
    </source>
</reference>
<gene>
    <name evidence="5" type="ORF">PO878_12270</name>
</gene>
<dbReference type="EMBL" id="CP116942">
    <property type="protein sequence ID" value="WCO65275.1"/>
    <property type="molecule type" value="Genomic_DNA"/>
</dbReference>
<evidence type="ECO:0000259" key="3">
    <source>
        <dbReference type="Pfam" id="PF00534"/>
    </source>
</evidence>
<dbReference type="Gene3D" id="3.40.50.2000">
    <property type="entry name" value="Glycogen Phosphorylase B"/>
    <property type="match status" value="2"/>
</dbReference>
<dbReference type="GO" id="GO:0016758">
    <property type="term" value="F:hexosyltransferase activity"/>
    <property type="evidence" value="ECO:0007669"/>
    <property type="project" value="TreeGrafter"/>
</dbReference>
<evidence type="ECO:0000256" key="1">
    <source>
        <dbReference type="ARBA" id="ARBA00022676"/>
    </source>
</evidence>
<protein>
    <submittedName>
        <fullName evidence="5">Glycosyltransferase family 4 protein</fullName>
    </submittedName>
</protein>
<evidence type="ECO:0000259" key="4">
    <source>
        <dbReference type="Pfam" id="PF13439"/>
    </source>
</evidence>
<organism evidence="5 6">
    <name type="scientific">Iamia majanohamensis</name>
    <dbReference type="NCBI Taxonomy" id="467976"/>
    <lineage>
        <taxon>Bacteria</taxon>
        <taxon>Bacillati</taxon>
        <taxon>Actinomycetota</taxon>
        <taxon>Acidimicrobiia</taxon>
        <taxon>Acidimicrobiales</taxon>
        <taxon>Iamiaceae</taxon>
        <taxon>Iamia</taxon>
    </lineage>
</organism>
<dbReference type="RefSeq" id="WP_272734800.1">
    <property type="nucleotide sequence ID" value="NZ_CP116942.1"/>
</dbReference>
<dbReference type="InterPro" id="IPR001296">
    <property type="entry name" value="Glyco_trans_1"/>
</dbReference>
<dbReference type="Pfam" id="PF13439">
    <property type="entry name" value="Glyco_transf_4"/>
    <property type="match status" value="1"/>
</dbReference>
<feature type="domain" description="Glycosyl transferase family 1" evidence="3">
    <location>
        <begin position="178"/>
        <end position="351"/>
    </location>
</feature>
<name>A0AAF0BTU7_9ACTN</name>
<dbReference type="InterPro" id="IPR028098">
    <property type="entry name" value="Glyco_trans_4-like_N"/>
</dbReference>
<evidence type="ECO:0000313" key="6">
    <source>
        <dbReference type="Proteomes" id="UP001216390"/>
    </source>
</evidence>
<keyword evidence="6" id="KW-1185">Reference proteome</keyword>
<accession>A0AAF0BTU7</accession>
<dbReference type="AlphaFoldDB" id="A0AAF0BTU7"/>
<dbReference type="PANTHER" id="PTHR45947">
    <property type="entry name" value="SULFOQUINOVOSYL TRANSFERASE SQD2"/>
    <property type="match status" value="1"/>
</dbReference>
<dbReference type="Pfam" id="PF00534">
    <property type="entry name" value="Glycos_transf_1"/>
    <property type="match status" value="1"/>
</dbReference>
<dbReference type="GO" id="GO:1901137">
    <property type="term" value="P:carbohydrate derivative biosynthetic process"/>
    <property type="evidence" value="ECO:0007669"/>
    <property type="project" value="UniProtKB-ARBA"/>
</dbReference>
<evidence type="ECO:0000313" key="5">
    <source>
        <dbReference type="EMBL" id="WCO65275.1"/>
    </source>
</evidence>
<feature type="domain" description="Glycosyltransferase subfamily 4-like N-terminal" evidence="4">
    <location>
        <begin position="15"/>
        <end position="167"/>
    </location>
</feature>
<keyword evidence="2" id="KW-0808">Transferase</keyword>
<sequence>MRHLLVTNDYPPKAGGIQQYLWELWRRLPPEDVTVLTAAHPDAPAWDAAQGHRIVRAPERVLLPTRSLARRIDALADEVGAEVVLLDPALPLGHLGPALARPYGVVLHGAEVTVPGRVPGARGRLARVLVGARLVVAAGGYPADEAERAARRGLPVVVVPPGVDTERFAPPTPEARAATRARHGIGPDDDLVLSISRLVPRKGMDVLVDAAALLAPERPALRVLIGGGGRDEARLARRIRRTGAPARLLGRFEEAEKADLHGAADVFAMLCRDRWAGLEQEGFGIVFLEAAACGVPQVAGDSGGAAEAVADGVTGTVVADPTDAVAVAAALAALLDDPVRRAEAGRAARRRAEEAFSYDGLARQLQAALASC</sequence>
<dbReference type="InterPro" id="IPR050194">
    <property type="entry name" value="Glycosyltransferase_grp1"/>
</dbReference>
<dbReference type="CDD" id="cd03801">
    <property type="entry name" value="GT4_PimA-like"/>
    <property type="match status" value="1"/>
</dbReference>